<dbReference type="GO" id="GO:0031902">
    <property type="term" value="C:late endosome membrane"/>
    <property type="evidence" value="ECO:0007669"/>
    <property type="project" value="UniProtKB-SubCell"/>
</dbReference>
<feature type="coiled-coil region" evidence="8">
    <location>
        <begin position="147"/>
        <end position="174"/>
    </location>
</feature>
<dbReference type="PANTHER" id="PTHR43798">
    <property type="entry name" value="MONOACYLGLYCEROL LIPASE"/>
    <property type="match status" value="1"/>
</dbReference>
<evidence type="ECO:0000256" key="5">
    <source>
        <dbReference type="ARBA" id="ARBA00046308"/>
    </source>
</evidence>
<feature type="compositionally biased region" description="Basic and acidic residues" evidence="9">
    <location>
        <begin position="300"/>
        <end position="312"/>
    </location>
</feature>
<dbReference type="EMBL" id="CAJDYZ010011621">
    <property type="protein sequence ID" value="CAD1479763.1"/>
    <property type="molecule type" value="Genomic_DNA"/>
</dbReference>
<dbReference type="InterPro" id="IPR050266">
    <property type="entry name" value="AB_hydrolase_sf"/>
</dbReference>
<dbReference type="SUPFAM" id="SSF53474">
    <property type="entry name" value="alpha/beta-Hydrolases"/>
    <property type="match status" value="1"/>
</dbReference>
<protein>
    <recommendedName>
        <fullName evidence="2">acylglycerol lipase</fullName>
        <ecNumber evidence="2">3.1.1.23</ecNumber>
    </recommendedName>
</protein>
<organism evidence="11 12">
    <name type="scientific">Heterotrigona itama</name>
    <dbReference type="NCBI Taxonomy" id="395501"/>
    <lineage>
        <taxon>Eukaryota</taxon>
        <taxon>Metazoa</taxon>
        <taxon>Ecdysozoa</taxon>
        <taxon>Arthropoda</taxon>
        <taxon>Hexapoda</taxon>
        <taxon>Insecta</taxon>
        <taxon>Pterygota</taxon>
        <taxon>Neoptera</taxon>
        <taxon>Endopterygota</taxon>
        <taxon>Hymenoptera</taxon>
        <taxon>Apocrita</taxon>
        <taxon>Aculeata</taxon>
        <taxon>Apoidea</taxon>
        <taxon>Anthophila</taxon>
        <taxon>Apidae</taxon>
        <taxon>Heterotrigona</taxon>
    </lineage>
</organism>
<dbReference type="Gene3D" id="3.40.50.1820">
    <property type="entry name" value="alpha/beta hydrolase"/>
    <property type="match status" value="1"/>
</dbReference>
<evidence type="ECO:0000256" key="1">
    <source>
        <dbReference type="ARBA" id="ARBA00001613"/>
    </source>
</evidence>
<comment type="caution">
    <text evidence="11">The sequence shown here is derived from an EMBL/GenBank/DDBJ whole genome shotgun (WGS) entry which is preliminary data.</text>
</comment>
<dbReference type="GO" id="GO:0046464">
    <property type="term" value="P:acylglycerol catabolic process"/>
    <property type="evidence" value="ECO:0007669"/>
    <property type="project" value="TreeGrafter"/>
</dbReference>
<dbReference type="InterPro" id="IPR029058">
    <property type="entry name" value="AB_hydrolase_fold"/>
</dbReference>
<feature type="region of interest" description="Disordered" evidence="9">
    <location>
        <begin position="176"/>
        <end position="206"/>
    </location>
</feature>
<feature type="non-terminal residue" evidence="11">
    <location>
        <position position="1"/>
    </location>
</feature>
<feature type="compositionally biased region" description="Basic and acidic residues" evidence="9">
    <location>
        <begin position="438"/>
        <end position="456"/>
    </location>
</feature>
<dbReference type="InterPro" id="IPR000073">
    <property type="entry name" value="AB_hydrolase_1"/>
</dbReference>
<feature type="compositionally biased region" description="Basic and acidic residues" evidence="9">
    <location>
        <begin position="256"/>
        <end position="284"/>
    </location>
</feature>
<comment type="catalytic activity">
    <reaction evidence="6">
        <text>1-dodecanoylglycerol + H2O = dodecanoate + glycerol + H(+)</text>
        <dbReference type="Rhea" id="RHEA:44316"/>
        <dbReference type="ChEBI" id="CHEBI:15377"/>
        <dbReference type="ChEBI" id="CHEBI:15378"/>
        <dbReference type="ChEBI" id="CHEBI:17754"/>
        <dbReference type="ChEBI" id="CHEBI:18262"/>
        <dbReference type="ChEBI" id="CHEBI:75539"/>
    </reaction>
</comment>
<comment type="function">
    <text evidence="7">Lipase that preferentially hydrolysis medium-chain saturated monoacylglycerols including 2-arachidonoylglycerol. Through 2-arachidonoylglycerol degradation may regulate endocannabinoid signaling pathways. Also has a lysophosphatidyl lipase activity with a preference for lysophosphatidylglycerol among other lysophospholipids. Also able to degrade bis(monoacylglycero)phosphate (BMP) and constitutes the major enzyme for BMP catabolism. BMP, also known as lysobisphosphatidic acid, is enriched in late endosomes and lysosomes and plays a key role in the formation of intraluminal vesicles and in lipid sorting.</text>
</comment>
<evidence type="ECO:0000259" key="10">
    <source>
        <dbReference type="Pfam" id="PF12697"/>
    </source>
</evidence>
<dbReference type="AlphaFoldDB" id="A0A6V7HL01"/>
<dbReference type="GO" id="GO:0031966">
    <property type="term" value="C:mitochondrial membrane"/>
    <property type="evidence" value="ECO:0007669"/>
    <property type="project" value="UniProtKB-SubCell"/>
</dbReference>
<proteinExistence type="predicted"/>
<dbReference type="Proteomes" id="UP000752696">
    <property type="component" value="Unassembled WGS sequence"/>
</dbReference>
<sequence length="842" mass="95255">MHDKGDLVTLQSRGKYWSNLYDRKTRQIPAENMATESEEALSGTPWYAKFFEYWKNRNRVDPGRVELPDCDFFIVGPRRTLRILKPSLKSCWYYKNANERHESIADNFFTRWSRRPHSSGNCRCSFRQSKRASTAEEQIISDELNRIRTSLCEAEKNERAIEELEHRVSANLQKLQASGGEDESASVEEQGIPGTNQATTGDQQVDEQTMKNRIVKDLEKYINVLLEEILDDTVRYVAAADDALIKDARSSKKRNDRSSSRRSSRDKGESDERKPTSEESRGTEESFDDISFSFHSARIGRNERGSERRGNGDEEALLNGGSEGYVNRGFIGTANDPDSLDFYLRRSIGTEVTLEQLDCVDSGINSVETIEFQPDQEPSLEQSLLKIIDEKLGRTALRNSWEDLSAGGRENDAHGQPTKGTDEETVIPRSGEQPSNDRGTERSEVTGKNDAERSEPQDSSVQTARAIDISADNLERGVPAVDLKELEETVNEPSFEKLRLEFKDNGNEPSFGTKKDNNAIAKLRGKFAATPADHEADRCSLEKSSWNEKMGRFELRKEAAASIELEDYRKTWPNIDENVEENPQDLVTFRKNRKPMIVFLHGFGSSAEIFEHQLRYFSALGYPCIAPDMLGHGMSSAPGRSRDYHFNKLLKDLDTILCHYAFKPGQKCVLVAHNYGFAAALACKYDSSIHQLVLISGGGPTPLAAPSTESAGHCCLRAILAPFLMCGLHRDILYSARGRQHPYCGPEPPEQWPSHMKYVLDGMVWPEGDYVFHRRICTPTLLIHGLRDNKVSLVQECQMERTMMKAFLEAIPTAGHTPMTDCPKQVNHMIHCFIDLWKNKKW</sequence>
<evidence type="ECO:0000256" key="8">
    <source>
        <dbReference type="SAM" id="Coils"/>
    </source>
</evidence>
<evidence type="ECO:0000313" key="11">
    <source>
        <dbReference type="EMBL" id="CAD1479763.1"/>
    </source>
</evidence>
<evidence type="ECO:0000256" key="4">
    <source>
        <dbReference type="ARBA" id="ARBA00037874"/>
    </source>
</evidence>
<dbReference type="PANTHER" id="PTHR43798:SF5">
    <property type="entry name" value="MONOACYLGLYCEROL LIPASE ABHD6"/>
    <property type="match status" value="1"/>
</dbReference>
<comment type="catalytic activity">
    <reaction evidence="1">
        <text>Hydrolyzes glycerol monoesters of long-chain fatty acids.</text>
        <dbReference type="EC" id="3.1.1.23"/>
    </reaction>
</comment>
<name>A0A6V7HL01_9HYME</name>
<dbReference type="GO" id="GO:0047372">
    <property type="term" value="F:monoacylglycerol lipase activity"/>
    <property type="evidence" value="ECO:0007669"/>
    <property type="project" value="UniProtKB-EC"/>
</dbReference>
<evidence type="ECO:0000256" key="7">
    <source>
        <dbReference type="ARBA" id="ARBA00049568"/>
    </source>
</evidence>
<dbReference type="EC" id="3.1.1.23" evidence="2"/>
<evidence type="ECO:0000256" key="6">
    <source>
        <dbReference type="ARBA" id="ARBA00047662"/>
    </source>
</evidence>
<evidence type="ECO:0000256" key="9">
    <source>
        <dbReference type="SAM" id="MobiDB-lite"/>
    </source>
</evidence>
<evidence type="ECO:0000256" key="3">
    <source>
        <dbReference type="ARBA" id="ARBA00037797"/>
    </source>
</evidence>
<dbReference type="Pfam" id="PF12697">
    <property type="entry name" value="Abhydrolase_6"/>
    <property type="match status" value="1"/>
</dbReference>
<feature type="domain" description="AB hydrolase-1" evidence="10">
    <location>
        <begin position="597"/>
        <end position="827"/>
    </location>
</feature>
<evidence type="ECO:0000256" key="2">
    <source>
        <dbReference type="ARBA" id="ARBA00013254"/>
    </source>
</evidence>
<feature type="region of interest" description="Disordered" evidence="9">
    <location>
        <begin position="403"/>
        <end position="464"/>
    </location>
</feature>
<evidence type="ECO:0000313" key="12">
    <source>
        <dbReference type="Proteomes" id="UP000752696"/>
    </source>
</evidence>
<keyword evidence="12" id="KW-1185">Reference proteome</keyword>
<dbReference type="OrthoDB" id="428974at2759"/>
<comment type="subcellular location">
    <subcellularLocation>
        <location evidence="3">Late endosome membrane</location>
        <topology evidence="3">Single-pass type II membrane protein</topology>
    </subcellularLocation>
    <subcellularLocation>
        <location evidence="4">Lysosome membrane</location>
        <topology evidence="4">Single-pass type II membrane protein</topology>
    </subcellularLocation>
    <subcellularLocation>
        <location evidence="5">Mitochondrion membrane</location>
        <topology evidence="5">Single-pass type II membrane protein</topology>
    </subcellularLocation>
</comment>
<gene>
    <name evidence="11" type="ORF">MHI_LOCUS878576</name>
</gene>
<feature type="region of interest" description="Disordered" evidence="9">
    <location>
        <begin position="248"/>
        <end position="324"/>
    </location>
</feature>
<feature type="compositionally biased region" description="Polar residues" evidence="9">
    <location>
        <begin position="193"/>
        <end position="206"/>
    </location>
</feature>
<dbReference type="GO" id="GO:0005765">
    <property type="term" value="C:lysosomal membrane"/>
    <property type="evidence" value="ECO:0007669"/>
    <property type="project" value="UniProtKB-SubCell"/>
</dbReference>
<accession>A0A6V7HL01</accession>
<keyword evidence="8" id="KW-0175">Coiled coil</keyword>
<reference evidence="11" key="1">
    <citation type="submission" date="2020-07" db="EMBL/GenBank/DDBJ databases">
        <authorList>
            <person name="Nazaruddin N."/>
        </authorList>
    </citation>
    <scope>NUCLEOTIDE SEQUENCE</scope>
</reference>